<organism evidence="1 2">
    <name type="scientific">Entomortierella chlamydospora</name>
    <dbReference type="NCBI Taxonomy" id="101097"/>
    <lineage>
        <taxon>Eukaryota</taxon>
        <taxon>Fungi</taxon>
        <taxon>Fungi incertae sedis</taxon>
        <taxon>Mucoromycota</taxon>
        <taxon>Mortierellomycotina</taxon>
        <taxon>Mortierellomycetes</taxon>
        <taxon>Mortierellales</taxon>
        <taxon>Mortierellaceae</taxon>
        <taxon>Entomortierella</taxon>
    </lineage>
</organism>
<name>A0A9P6T1U1_9FUNG</name>
<proteinExistence type="predicted"/>
<dbReference type="Proteomes" id="UP000703661">
    <property type="component" value="Unassembled WGS sequence"/>
</dbReference>
<dbReference type="AlphaFoldDB" id="A0A9P6T1U1"/>
<protein>
    <submittedName>
        <fullName evidence="1">Uncharacterized protein</fullName>
    </submittedName>
</protein>
<evidence type="ECO:0000313" key="1">
    <source>
        <dbReference type="EMBL" id="KAG0018431.1"/>
    </source>
</evidence>
<dbReference type="OrthoDB" id="2421563at2759"/>
<reference evidence="1" key="1">
    <citation type="journal article" date="2020" name="Fungal Divers.">
        <title>Resolving the Mortierellaceae phylogeny through synthesis of multi-gene phylogenetics and phylogenomics.</title>
        <authorList>
            <person name="Vandepol N."/>
            <person name="Liber J."/>
            <person name="Desiro A."/>
            <person name="Na H."/>
            <person name="Kennedy M."/>
            <person name="Barry K."/>
            <person name="Grigoriev I.V."/>
            <person name="Miller A.N."/>
            <person name="O'Donnell K."/>
            <person name="Stajich J.E."/>
            <person name="Bonito G."/>
        </authorList>
    </citation>
    <scope>NUCLEOTIDE SEQUENCE</scope>
    <source>
        <strain evidence="1">NRRL 2769</strain>
    </source>
</reference>
<comment type="caution">
    <text evidence="1">The sequence shown here is derived from an EMBL/GenBank/DDBJ whole genome shotgun (WGS) entry which is preliminary data.</text>
</comment>
<accession>A0A9P6T1U1</accession>
<sequence length="151" mass="17618">MSSIPEIAFRAKLNRNVAEAGLAHKEVAIATTKAINERLENPSIPIKRKRQVDWSTKGKSSSYSVPYVNTLDLINTKSLSHQAMNALISFKLRPKHTDDMVWTLNLFRQATDWQLMKTLELEFRARMEIWDIYDQIQEGTSYVREMYIKVW</sequence>
<dbReference type="EMBL" id="JAAAID010000363">
    <property type="protein sequence ID" value="KAG0018431.1"/>
    <property type="molecule type" value="Genomic_DNA"/>
</dbReference>
<evidence type="ECO:0000313" key="2">
    <source>
        <dbReference type="Proteomes" id="UP000703661"/>
    </source>
</evidence>
<gene>
    <name evidence="1" type="ORF">BGZ80_007179</name>
</gene>
<keyword evidence="2" id="KW-1185">Reference proteome</keyword>